<proteinExistence type="predicted"/>
<evidence type="ECO:0000313" key="2">
    <source>
        <dbReference type="Proteomes" id="UP000283975"/>
    </source>
</evidence>
<reference evidence="1 2" key="1">
    <citation type="submission" date="2018-08" db="EMBL/GenBank/DDBJ databases">
        <title>A genome reference for cultivated species of the human gut microbiota.</title>
        <authorList>
            <person name="Zou Y."/>
            <person name="Xue W."/>
            <person name="Luo G."/>
        </authorList>
    </citation>
    <scope>NUCLEOTIDE SEQUENCE [LARGE SCALE GENOMIC DNA]</scope>
    <source>
        <strain evidence="1 2">AM35-14</strain>
    </source>
</reference>
<protein>
    <submittedName>
        <fullName evidence="1">Uncharacterized protein</fullName>
    </submittedName>
</protein>
<dbReference type="AlphaFoldDB" id="A0A414AT55"/>
<dbReference type="Proteomes" id="UP000283975">
    <property type="component" value="Unassembled WGS sequence"/>
</dbReference>
<evidence type="ECO:0000313" key="1">
    <source>
        <dbReference type="EMBL" id="RHC54681.1"/>
    </source>
</evidence>
<organism evidence="1 2">
    <name type="scientific">Enterocloster bolteae</name>
    <dbReference type="NCBI Taxonomy" id="208479"/>
    <lineage>
        <taxon>Bacteria</taxon>
        <taxon>Bacillati</taxon>
        <taxon>Bacillota</taxon>
        <taxon>Clostridia</taxon>
        <taxon>Lachnospirales</taxon>
        <taxon>Lachnospiraceae</taxon>
        <taxon>Enterocloster</taxon>
    </lineage>
</organism>
<name>A0A414AT55_9FIRM</name>
<comment type="caution">
    <text evidence="1">The sequence shown here is derived from an EMBL/GenBank/DDBJ whole genome shotgun (WGS) entry which is preliminary data.</text>
</comment>
<accession>A0A414AT55</accession>
<sequence>MEQHRRMTKRELINMIEEEYGEDTKFDVHTINFDAEQKISDIDKVSKKRICLIANESKSIIFSGNQYLSHVDIHSVFQPNIYDIKPMGVMKTIMLRE</sequence>
<dbReference type="EMBL" id="QSHZ01000020">
    <property type="protein sequence ID" value="RHC54681.1"/>
    <property type="molecule type" value="Genomic_DNA"/>
</dbReference>
<gene>
    <name evidence="1" type="ORF">DW839_18455</name>
</gene>